<keyword evidence="9" id="KW-1185">Reference proteome</keyword>
<dbReference type="Gene3D" id="3.30.2310.20">
    <property type="entry name" value="RelE-like"/>
    <property type="match status" value="1"/>
</dbReference>
<evidence type="ECO:0000256" key="7">
    <source>
        <dbReference type="ARBA" id="ARBA00050056"/>
    </source>
</evidence>
<proteinExistence type="inferred from homology"/>
<dbReference type="SUPFAM" id="SSF143011">
    <property type="entry name" value="RelE-like"/>
    <property type="match status" value="1"/>
</dbReference>
<reference evidence="8 9" key="1">
    <citation type="journal article" date="2018" name="Int. J. Syst. Evol. Microbiol.">
        <title>Lactobacillus bambusae sp. nov., isolated from a traditional fermented Ma-bamboo shoots of Taiwan.</title>
        <authorList>
            <person name="Wang L.-T."/>
        </authorList>
    </citation>
    <scope>NUCLEOTIDE SEQUENCE [LARGE SCALE GENOMIC DNA]</scope>
    <source>
        <strain evidence="8 9">BS-W1</strain>
    </source>
</reference>
<comment type="caution">
    <text evidence="8">The sequence shown here is derived from an EMBL/GenBank/DDBJ whole genome shotgun (WGS) entry which is preliminary data.</text>
</comment>
<evidence type="ECO:0000313" key="9">
    <source>
        <dbReference type="Proteomes" id="UP000245080"/>
    </source>
</evidence>
<keyword evidence="3" id="KW-0540">Nuclease</keyword>
<dbReference type="AlphaFoldDB" id="A0A2V1N2Y7"/>
<dbReference type="NCBIfam" id="TIGR02116">
    <property type="entry name" value="toxin_Txe_YoeB"/>
    <property type="match status" value="1"/>
</dbReference>
<evidence type="ECO:0000256" key="5">
    <source>
        <dbReference type="ARBA" id="ARBA00022801"/>
    </source>
</evidence>
<dbReference type="Proteomes" id="UP000245080">
    <property type="component" value="Unassembled WGS sequence"/>
</dbReference>
<name>A0A2V1N2Y7_9LACO</name>
<sequence length="85" mass="10291">MIKAWSDAAWSDYMYWHDQNDKAMVKKINRLIKNIERTPYDGIGKPEPLKHELSGKWSRRINAEHRLIYRVDDQKIYIYSARDHD</sequence>
<evidence type="ECO:0000256" key="6">
    <source>
        <dbReference type="ARBA" id="ARBA00030388"/>
    </source>
</evidence>
<organism evidence="8 9">
    <name type="scientific">Levilactobacillus bambusae</name>
    <dbReference type="NCBI Taxonomy" id="2024736"/>
    <lineage>
        <taxon>Bacteria</taxon>
        <taxon>Bacillati</taxon>
        <taxon>Bacillota</taxon>
        <taxon>Bacilli</taxon>
        <taxon>Lactobacillales</taxon>
        <taxon>Lactobacillaceae</taxon>
        <taxon>Levilactobacillus</taxon>
    </lineage>
</organism>
<evidence type="ECO:0000256" key="4">
    <source>
        <dbReference type="ARBA" id="ARBA00022759"/>
    </source>
</evidence>
<keyword evidence="5" id="KW-0378">Hydrolase</keyword>
<dbReference type="OrthoDB" id="9801102at2"/>
<gene>
    <name evidence="8" type="ORF">DCM90_05865</name>
</gene>
<dbReference type="GO" id="GO:0045892">
    <property type="term" value="P:negative regulation of DNA-templated transcription"/>
    <property type="evidence" value="ECO:0007669"/>
    <property type="project" value="TreeGrafter"/>
</dbReference>
<evidence type="ECO:0000256" key="2">
    <source>
        <dbReference type="ARBA" id="ARBA00022649"/>
    </source>
</evidence>
<dbReference type="PANTHER" id="PTHR38039:SF1">
    <property type="entry name" value="TOXIN YOEB"/>
    <property type="match status" value="1"/>
</dbReference>
<dbReference type="GO" id="GO:0016787">
    <property type="term" value="F:hydrolase activity"/>
    <property type="evidence" value="ECO:0007669"/>
    <property type="project" value="UniProtKB-KW"/>
</dbReference>
<dbReference type="PANTHER" id="PTHR38039">
    <property type="entry name" value="TOXIN YOEB"/>
    <property type="match status" value="1"/>
</dbReference>
<evidence type="ECO:0000256" key="3">
    <source>
        <dbReference type="ARBA" id="ARBA00022722"/>
    </source>
</evidence>
<accession>A0A2V1N2Y7</accession>
<dbReference type="GO" id="GO:0004519">
    <property type="term" value="F:endonuclease activity"/>
    <property type="evidence" value="ECO:0007669"/>
    <property type="project" value="UniProtKB-KW"/>
</dbReference>
<evidence type="ECO:0000256" key="1">
    <source>
        <dbReference type="ARBA" id="ARBA00008172"/>
    </source>
</evidence>
<dbReference type="InterPro" id="IPR035093">
    <property type="entry name" value="RelE/ParE_toxin_dom_sf"/>
</dbReference>
<keyword evidence="4" id="KW-0255">Endonuclease</keyword>
<dbReference type="Pfam" id="PF06769">
    <property type="entry name" value="YoeB_toxin"/>
    <property type="match status" value="1"/>
</dbReference>
<dbReference type="RefSeq" id="WP_109250398.1">
    <property type="nucleotide sequence ID" value="NZ_QCXQ01000002.1"/>
</dbReference>
<dbReference type="InterPro" id="IPR009614">
    <property type="entry name" value="YoeB_toxin"/>
</dbReference>
<comment type="similarity">
    <text evidence="1">Belongs to the YoeB family.</text>
</comment>
<evidence type="ECO:0000313" key="8">
    <source>
        <dbReference type="EMBL" id="PWG00450.1"/>
    </source>
</evidence>
<keyword evidence="2" id="KW-1277">Toxin-antitoxin system</keyword>
<dbReference type="EMBL" id="QCXQ01000002">
    <property type="protein sequence ID" value="PWG00450.1"/>
    <property type="molecule type" value="Genomic_DNA"/>
</dbReference>
<protein>
    <recommendedName>
        <fullName evidence="7">Endoribonuclease YoeB</fullName>
    </recommendedName>
    <alternativeName>
        <fullName evidence="6">Putative mRNA interferase YoeB</fullName>
    </alternativeName>
</protein>
<dbReference type="GO" id="GO:0006401">
    <property type="term" value="P:RNA catabolic process"/>
    <property type="evidence" value="ECO:0007669"/>
    <property type="project" value="InterPro"/>
</dbReference>